<dbReference type="AlphaFoldDB" id="A0A9Q4ZII4"/>
<proteinExistence type="predicted"/>
<dbReference type="EMBL" id="WVBC01000002">
    <property type="protein sequence ID" value="NKT77269.1"/>
    <property type="molecule type" value="Genomic_DNA"/>
</dbReference>
<protein>
    <submittedName>
        <fullName evidence="1">Uncharacterized protein</fullName>
    </submittedName>
</protein>
<dbReference type="Proteomes" id="UP000603463">
    <property type="component" value="Unassembled WGS sequence"/>
</dbReference>
<evidence type="ECO:0000313" key="2">
    <source>
        <dbReference type="Proteomes" id="UP000603463"/>
    </source>
</evidence>
<gene>
    <name evidence="1" type="ORF">GS882_03450</name>
</gene>
<sequence>MYRIEGCIKENPFDLDGFGTTNEAVAKIVQIAIDSYGVFGLSVKVLEEFDGESMSGTIDLNYGDSGYEDRWKMTEYEDPIMSESVANMLREVFNLPEYFTWHGDDDRVPAAVATTEVSELESTHVGYRGAWGVGSRPLAEAVSADHSGERPRWVEVPGTAHSEGENIRNESNFHTLVRDFGHLGVFVVISYGSRNGGDRLAIPLGAEIPDELARAVAMLDHEDPVWDDSDVSERESEARDEDWNHFGRDDFIREIEREVEKRVDFDERDDFALDHIDEDEVDRFVRDEHPNDFTEYEPGTPGGNCWDLSHLVDEFADKVVESL</sequence>
<name>A0A9Q4ZII4_RHOHA</name>
<accession>A0A9Q4ZII4</accession>
<reference evidence="1" key="1">
    <citation type="journal article" date="2020" name="Environ. Microbiol.">
        <title>The novel and transferable erm(51) gene confers Macrolides, Lincosamides, and Streptogramins B (MLSB) resistance to clonal Rhodococcus equi in the environment.</title>
        <authorList>
            <person name="Huber L."/>
            <person name="Giguere S."/>
            <person name="Slovis N.M."/>
            <person name="Alvarez-Narvaez S."/>
            <person name="Hart K.A."/>
            <person name="Greiter M."/>
            <person name="Morris E.R.A."/>
            <person name="Cohen N.D."/>
        </authorList>
    </citation>
    <scope>NUCLEOTIDE SEQUENCE</scope>
    <source>
        <strain evidence="1">Lh_116_1</strain>
    </source>
</reference>
<organism evidence="1 2">
    <name type="scientific">Rhodococcus hoagii</name>
    <name type="common">Corynebacterium equii</name>
    <dbReference type="NCBI Taxonomy" id="43767"/>
    <lineage>
        <taxon>Bacteria</taxon>
        <taxon>Bacillati</taxon>
        <taxon>Actinomycetota</taxon>
        <taxon>Actinomycetes</taxon>
        <taxon>Mycobacteriales</taxon>
        <taxon>Nocardiaceae</taxon>
        <taxon>Prescottella</taxon>
    </lineage>
</organism>
<evidence type="ECO:0000313" key="1">
    <source>
        <dbReference type="EMBL" id="NKT77269.1"/>
    </source>
</evidence>
<comment type="caution">
    <text evidence="1">The sequence shown here is derived from an EMBL/GenBank/DDBJ whole genome shotgun (WGS) entry which is preliminary data.</text>
</comment>